<evidence type="ECO:0000313" key="2">
    <source>
        <dbReference type="EMBL" id="GHC77369.1"/>
    </source>
</evidence>
<reference evidence="2" key="1">
    <citation type="journal article" date="2014" name="Int. J. Syst. Evol. Microbiol.">
        <title>Complete genome sequence of Corynebacterium casei LMG S-19264T (=DSM 44701T), isolated from a smear-ripened cheese.</title>
        <authorList>
            <consortium name="US DOE Joint Genome Institute (JGI-PGF)"/>
            <person name="Walter F."/>
            <person name="Albersmeier A."/>
            <person name="Kalinowski J."/>
            <person name="Ruckert C."/>
        </authorList>
    </citation>
    <scope>NUCLEOTIDE SEQUENCE</scope>
    <source>
        <strain evidence="2">JCM 4637</strain>
    </source>
</reference>
<keyword evidence="2" id="KW-0449">Lipoprotein</keyword>
<comment type="caution">
    <text evidence="2">The sequence shown here is derived from an EMBL/GenBank/DDBJ whole genome shotgun (WGS) entry which is preliminary data.</text>
</comment>
<organism evidence="2 3">
    <name type="scientific">Streptomyces finlayi</name>
    <dbReference type="NCBI Taxonomy" id="67296"/>
    <lineage>
        <taxon>Bacteria</taxon>
        <taxon>Bacillati</taxon>
        <taxon>Actinomycetota</taxon>
        <taxon>Actinomycetes</taxon>
        <taxon>Kitasatosporales</taxon>
        <taxon>Streptomycetaceae</taxon>
        <taxon>Streptomyces</taxon>
    </lineage>
</organism>
<name>A0A918WSA4_9ACTN</name>
<dbReference type="AlphaFoldDB" id="A0A918WSA4"/>
<evidence type="ECO:0000256" key="1">
    <source>
        <dbReference type="SAM" id="MobiDB-lite"/>
    </source>
</evidence>
<reference evidence="2" key="2">
    <citation type="submission" date="2020-09" db="EMBL/GenBank/DDBJ databases">
        <authorList>
            <person name="Sun Q."/>
            <person name="Ohkuma M."/>
        </authorList>
    </citation>
    <scope>NUCLEOTIDE SEQUENCE</scope>
    <source>
        <strain evidence="2">JCM 4637</strain>
    </source>
</reference>
<gene>
    <name evidence="2" type="ORF">GCM10010334_01770</name>
</gene>
<protein>
    <submittedName>
        <fullName evidence="2">Lipoprotein</fullName>
    </submittedName>
</protein>
<dbReference type="EMBL" id="BMVC01000001">
    <property type="protein sequence ID" value="GHC77369.1"/>
    <property type="molecule type" value="Genomic_DNA"/>
</dbReference>
<feature type="region of interest" description="Disordered" evidence="1">
    <location>
        <begin position="237"/>
        <end position="258"/>
    </location>
</feature>
<dbReference type="Proteomes" id="UP000638353">
    <property type="component" value="Unassembled WGS sequence"/>
</dbReference>
<sequence length="258" mass="27260">MPTVTAFPPAARARRAVLAGAVCAGLAAGLAGCGEDPDEGTNGVGKLSAAEIEGKARATAKAATAVRLTGTFVTRGGTYKLNMRLKNTGGTGSVTTKDSTFELLRVEDELFMKAGADFWRHDATKPGAEFKKEDEEAADKLEDKYVKVPKGDPAYDQFRGFTDKSVLLDGLLGLNGTLNKGDRETITGMRTIKVVGGEDGQGGALDVSLEKKPYPLRMARAGGAGVVQLADWDKDFPLTPPPKDLTVDYGRQLPKARG</sequence>
<proteinExistence type="predicted"/>
<accession>A0A918WSA4</accession>
<evidence type="ECO:0000313" key="3">
    <source>
        <dbReference type="Proteomes" id="UP000638353"/>
    </source>
</evidence>